<evidence type="ECO:0000256" key="8">
    <source>
        <dbReference type="ARBA" id="ARBA00048923"/>
    </source>
</evidence>
<feature type="domain" description="N-acetyltransferase" evidence="9">
    <location>
        <begin position="10"/>
        <end position="160"/>
    </location>
</feature>
<reference evidence="11" key="1">
    <citation type="journal article" date="2019" name="Int. J. Syst. Evol. Microbiol.">
        <title>The Global Catalogue of Microorganisms (GCM) 10K type strain sequencing project: providing services to taxonomists for standard genome sequencing and annotation.</title>
        <authorList>
            <consortium name="The Broad Institute Genomics Platform"/>
            <consortium name="The Broad Institute Genome Sequencing Center for Infectious Disease"/>
            <person name="Wu L."/>
            <person name="Ma J."/>
        </authorList>
    </citation>
    <scope>NUCLEOTIDE SEQUENCE [LARGE SCALE GENOMIC DNA]</scope>
    <source>
        <strain evidence="11">JCM 4087</strain>
    </source>
</reference>
<accession>A0ABW1EJF3</accession>
<evidence type="ECO:0000256" key="2">
    <source>
        <dbReference type="ARBA" id="ARBA00012888"/>
    </source>
</evidence>
<dbReference type="SUPFAM" id="SSF55729">
    <property type="entry name" value="Acyl-CoA N-acyltransferases (Nat)"/>
    <property type="match status" value="1"/>
</dbReference>
<dbReference type="RefSeq" id="WP_263341977.1">
    <property type="nucleotide sequence ID" value="NZ_JAGSYH010000009.1"/>
</dbReference>
<dbReference type="InterPro" id="IPR000182">
    <property type="entry name" value="GNAT_dom"/>
</dbReference>
<evidence type="ECO:0000256" key="6">
    <source>
        <dbReference type="ARBA" id="ARBA00023315"/>
    </source>
</evidence>
<dbReference type="Proteomes" id="UP001596091">
    <property type="component" value="Unassembled WGS sequence"/>
</dbReference>
<keyword evidence="6 10" id="KW-0012">Acyltransferase</keyword>
<evidence type="ECO:0000313" key="11">
    <source>
        <dbReference type="Proteomes" id="UP001596091"/>
    </source>
</evidence>
<evidence type="ECO:0000256" key="7">
    <source>
        <dbReference type="ARBA" id="ARBA00029660"/>
    </source>
</evidence>
<keyword evidence="11" id="KW-1185">Reference proteome</keyword>
<dbReference type="Gene3D" id="3.40.630.30">
    <property type="match status" value="1"/>
</dbReference>
<keyword evidence="5" id="KW-0046">Antibiotic resistance</keyword>
<comment type="caution">
    <text evidence="10">The sequence shown here is derived from an EMBL/GenBank/DDBJ whole genome shotgun (WGS) entry which is preliminary data.</text>
</comment>
<evidence type="ECO:0000256" key="1">
    <source>
        <dbReference type="ARBA" id="ARBA00011738"/>
    </source>
</evidence>
<dbReference type="EC" id="2.3.1.82" evidence="2"/>
<dbReference type="PROSITE" id="PS51186">
    <property type="entry name" value="GNAT"/>
    <property type="match status" value="1"/>
</dbReference>
<keyword evidence="4 10" id="KW-0808">Transferase</keyword>
<evidence type="ECO:0000256" key="5">
    <source>
        <dbReference type="ARBA" id="ARBA00023251"/>
    </source>
</evidence>
<evidence type="ECO:0000259" key="9">
    <source>
        <dbReference type="PROSITE" id="PS51186"/>
    </source>
</evidence>
<dbReference type="PIRSF" id="PIRSF000452">
    <property type="entry name" value="6-N-acetyltransf"/>
    <property type="match status" value="1"/>
</dbReference>
<evidence type="ECO:0000256" key="3">
    <source>
        <dbReference type="ARBA" id="ARBA00017677"/>
    </source>
</evidence>
<gene>
    <name evidence="10" type="ORF">ACFPT7_18200</name>
</gene>
<name>A0ABW1EJF3_9BACT</name>
<comment type="catalytic activity">
    <reaction evidence="8">
        <text>kanamycin B + acetyl-CoA = N(6')-acetylkanamycin B + CoA + H(+)</text>
        <dbReference type="Rhea" id="RHEA:16449"/>
        <dbReference type="ChEBI" id="CHEBI:15378"/>
        <dbReference type="ChEBI" id="CHEBI:57287"/>
        <dbReference type="ChEBI" id="CHEBI:57288"/>
        <dbReference type="ChEBI" id="CHEBI:58390"/>
        <dbReference type="ChEBI" id="CHEBI:58549"/>
        <dbReference type="EC" id="2.3.1.82"/>
    </reaction>
</comment>
<dbReference type="PANTHER" id="PTHR43072">
    <property type="entry name" value="N-ACETYLTRANSFERASE"/>
    <property type="match status" value="1"/>
</dbReference>
<dbReference type="InterPro" id="IPR016181">
    <property type="entry name" value="Acyl_CoA_acyltransferase"/>
</dbReference>
<evidence type="ECO:0000256" key="4">
    <source>
        <dbReference type="ARBA" id="ARBA00022679"/>
    </source>
</evidence>
<comment type="subunit">
    <text evidence="1">Homodimer.</text>
</comment>
<sequence length="160" mass="17600">MEDVAEVSGFRVRFAEPQDCDRIAAMCAALWPDGTVEEHRQEVAAKLAGEAISTLPVVILVAERQDRGLCGFLEVGLRSHADGCDGRKPVGFLEGWFVEEDARRHGVGSALVAAAEAWAREQGCAEMASDTWLDDEMSQRAHEALGYVVVDRCIHYRKLL</sequence>
<dbReference type="PANTHER" id="PTHR43072:SF58">
    <property type="entry name" value="N-ACETYLTRANSFERASE DOMAIN-CONTAINING PROTEIN"/>
    <property type="match status" value="1"/>
</dbReference>
<dbReference type="EMBL" id="JBHSPH010000009">
    <property type="protein sequence ID" value="MFC5864243.1"/>
    <property type="molecule type" value="Genomic_DNA"/>
</dbReference>
<protein>
    <recommendedName>
        <fullName evidence="3">Aminoglycoside N(6')-acetyltransferase type 1</fullName>
        <ecNumber evidence="2">2.3.1.82</ecNumber>
    </recommendedName>
    <alternativeName>
        <fullName evidence="7">Aminoglycoside resistance protein</fullName>
    </alternativeName>
</protein>
<organism evidence="10 11">
    <name type="scientific">Acidicapsa dinghuensis</name>
    <dbReference type="NCBI Taxonomy" id="2218256"/>
    <lineage>
        <taxon>Bacteria</taxon>
        <taxon>Pseudomonadati</taxon>
        <taxon>Acidobacteriota</taxon>
        <taxon>Terriglobia</taxon>
        <taxon>Terriglobales</taxon>
        <taxon>Acidobacteriaceae</taxon>
        <taxon>Acidicapsa</taxon>
    </lineage>
</organism>
<dbReference type="GO" id="GO:0016746">
    <property type="term" value="F:acyltransferase activity"/>
    <property type="evidence" value="ECO:0007669"/>
    <property type="project" value="UniProtKB-KW"/>
</dbReference>
<dbReference type="InterPro" id="IPR024170">
    <property type="entry name" value="Aminoglycoside_N6-AcTrfrase"/>
</dbReference>
<proteinExistence type="predicted"/>
<dbReference type="Pfam" id="PF00583">
    <property type="entry name" value="Acetyltransf_1"/>
    <property type="match status" value="1"/>
</dbReference>
<evidence type="ECO:0000313" key="10">
    <source>
        <dbReference type="EMBL" id="MFC5864243.1"/>
    </source>
</evidence>